<sequence length="85" mass="9570">MWTLVLIALFTIIFDFSVISRILLLFRRACCEFLDFTAGTTHEVNVINKTHIEDEYASARDGGVTVSCIIFTSKRLTVTGEGRQP</sequence>
<comment type="caution">
    <text evidence="1">The sequence shown here is derived from an EMBL/GenBank/DDBJ whole genome shotgun (WGS) entry which is preliminary data.</text>
</comment>
<keyword evidence="2" id="KW-1185">Reference proteome</keyword>
<accession>A0A9D4GBT5</accession>
<dbReference type="AlphaFoldDB" id="A0A9D4GBT5"/>
<dbReference type="Proteomes" id="UP000828390">
    <property type="component" value="Unassembled WGS sequence"/>
</dbReference>
<reference evidence="1" key="1">
    <citation type="journal article" date="2019" name="bioRxiv">
        <title>The Genome of the Zebra Mussel, Dreissena polymorpha: A Resource for Invasive Species Research.</title>
        <authorList>
            <person name="McCartney M.A."/>
            <person name="Auch B."/>
            <person name="Kono T."/>
            <person name="Mallez S."/>
            <person name="Zhang Y."/>
            <person name="Obille A."/>
            <person name="Becker A."/>
            <person name="Abrahante J.E."/>
            <person name="Garbe J."/>
            <person name="Badalamenti J.P."/>
            <person name="Herman A."/>
            <person name="Mangelson H."/>
            <person name="Liachko I."/>
            <person name="Sullivan S."/>
            <person name="Sone E.D."/>
            <person name="Koren S."/>
            <person name="Silverstein K.A.T."/>
            <person name="Beckman K.B."/>
            <person name="Gohl D.M."/>
        </authorList>
    </citation>
    <scope>NUCLEOTIDE SEQUENCE</scope>
    <source>
        <strain evidence="1">Duluth1</strain>
        <tissue evidence="1">Whole animal</tissue>
    </source>
</reference>
<protein>
    <submittedName>
        <fullName evidence="1">Uncharacterized protein</fullName>
    </submittedName>
</protein>
<organism evidence="1 2">
    <name type="scientific">Dreissena polymorpha</name>
    <name type="common">Zebra mussel</name>
    <name type="synonym">Mytilus polymorpha</name>
    <dbReference type="NCBI Taxonomy" id="45954"/>
    <lineage>
        <taxon>Eukaryota</taxon>
        <taxon>Metazoa</taxon>
        <taxon>Spiralia</taxon>
        <taxon>Lophotrochozoa</taxon>
        <taxon>Mollusca</taxon>
        <taxon>Bivalvia</taxon>
        <taxon>Autobranchia</taxon>
        <taxon>Heteroconchia</taxon>
        <taxon>Euheterodonta</taxon>
        <taxon>Imparidentia</taxon>
        <taxon>Neoheterodontei</taxon>
        <taxon>Myida</taxon>
        <taxon>Dreissenoidea</taxon>
        <taxon>Dreissenidae</taxon>
        <taxon>Dreissena</taxon>
    </lineage>
</organism>
<dbReference type="EMBL" id="JAIWYP010000006">
    <property type="protein sequence ID" value="KAH3812488.1"/>
    <property type="molecule type" value="Genomic_DNA"/>
</dbReference>
<evidence type="ECO:0000313" key="2">
    <source>
        <dbReference type="Proteomes" id="UP000828390"/>
    </source>
</evidence>
<evidence type="ECO:0000313" key="1">
    <source>
        <dbReference type="EMBL" id="KAH3812488.1"/>
    </source>
</evidence>
<name>A0A9D4GBT5_DREPO</name>
<gene>
    <name evidence="1" type="ORF">DPMN_140922</name>
</gene>
<reference evidence="1" key="2">
    <citation type="submission" date="2020-11" db="EMBL/GenBank/DDBJ databases">
        <authorList>
            <person name="McCartney M.A."/>
            <person name="Auch B."/>
            <person name="Kono T."/>
            <person name="Mallez S."/>
            <person name="Becker A."/>
            <person name="Gohl D.M."/>
            <person name="Silverstein K.A.T."/>
            <person name="Koren S."/>
            <person name="Bechman K.B."/>
            <person name="Herman A."/>
            <person name="Abrahante J.E."/>
            <person name="Garbe J."/>
        </authorList>
    </citation>
    <scope>NUCLEOTIDE SEQUENCE</scope>
    <source>
        <strain evidence="1">Duluth1</strain>
        <tissue evidence="1">Whole animal</tissue>
    </source>
</reference>
<proteinExistence type="predicted"/>